<evidence type="ECO:0000256" key="6">
    <source>
        <dbReference type="ARBA" id="ARBA00023125"/>
    </source>
</evidence>
<evidence type="ECO:0000256" key="7">
    <source>
        <dbReference type="ARBA" id="ARBA00023239"/>
    </source>
</evidence>
<dbReference type="EMBL" id="CP036426">
    <property type="protein sequence ID" value="QDV34674.1"/>
    <property type="molecule type" value="Genomic_DNA"/>
</dbReference>
<dbReference type="OrthoDB" id="9782620at2"/>
<dbReference type="KEGG" id="tpla:ElP_25680"/>
<gene>
    <name evidence="9" type="primary">yedK_1</name>
    <name evidence="9" type="ORF">ElP_25680</name>
</gene>
<keyword evidence="7" id="KW-0456">Lyase</keyword>
<dbReference type="GO" id="GO:0016829">
    <property type="term" value="F:lyase activity"/>
    <property type="evidence" value="ECO:0007669"/>
    <property type="project" value="UniProtKB-KW"/>
</dbReference>
<dbReference type="Proteomes" id="UP000317835">
    <property type="component" value="Chromosome"/>
</dbReference>
<dbReference type="RefSeq" id="WP_145269726.1">
    <property type="nucleotide sequence ID" value="NZ_CP036426.1"/>
</dbReference>
<dbReference type="AlphaFoldDB" id="A0A518H1F6"/>
<dbReference type="GO" id="GO:0106300">
    <property type="term" value="P:protein-DNA covalent cross-linking repair"/>
    <property type="evidence" value="ECO:0007669"/>
    <property type="project" value="InterPro"/>
</dbReference>
<proteinExistence type="inferred from homology"/>
<keyword evidence="3" id="KW-0227">DNA damage</keyword>
<reference evidence="9 10" key="1">
    <citation type="submission" date="2019-02" db="EMBL/GenBank/DDBJ databases">
        <title>Deep-cultivation of Planctomycetes and their phenomic and genomic characterization uncovers novel biology.</title>
        <authorList>
            <person name="Wiegand S."/>
            <person name="Jogler M."/>
            <person name="Boedeker C."/>
            <person name="Pinto D."/>
            <person name="Vollmers J."/>
            <person name="Rivas-Marin E."/>
            <person name="Kohn T."/>
            <person name="Peeters S.H."/>
            <person name="Heuer A."/>
            <person name="Rast P."/>
            <person name="Oberbeckmann S."/>
            <person name="Bunk B."/>
            <person name="Jeske O."/>
            <person name="Meyerdierks A."/>
            <person name="Storesund J.E."/>
            <person name="Kallscheuer N."/>
            <person name="Luecker S."/>
            <person name="Lage O.M."/>
            <person name="Pohl T."/>
            <person name="Merkel B.J."/>
            <person name="Hornburger P."/>
            <person name="Mueller R.-W."/>
            <person name="Bruemmer F."/>
            <person name="Labrenz M."/>
            <person name="Spormann A.M."/>
            <person name="Op den Camp H."/>
            <person name="Overmann J."/>
            <person name="Amann R."/>
            <person name="Jetten M.S.M."/>
            <person name="Mascher T."/>
            <person name="Medema M.H."/>
            <person name="Devos D.P."/>
            <person name="Kaster A.-K."/>
            <person name="Ovreas L."/>
            <person name="Rohde M."/>
            <person name="Galperin M.Y."/>
            <person name="Jogler C."/>
        </authorList>
    </citation>
    <scope>NUCLEOTIDE SEQUENCE [LARGE SCALE GENOMIC DNA]</scope>
    <source>
        <strain evidence="9 10">ElP</strain>
    </source>
</reference>
<dbReference type="InterPro" id="IPR036590">
    <property type="entry name" value="SRAP-like"/>
</dbReference>
<evidence type="ECO:0000313" key="10">
    <source>
        <dbReference type="Proteomes" id="UP000317835"/>
    </source>
</evidence>
<dbReference type="PANTHER" id="PTHR13604:SF0">
    <property type="entry name" value="ABASIC SITE PROCESSING PROTEIN HMCES"/>
    <property type="match status" value="1"/>
</dbReference>
<keyword evidence="2 8" id="KW-0645">Protease</keyword>
<evidence type="ECO:0000256" key="5">
    <source>
        <dbReference type="ARBA" id="ARBA00023124"/>
    </source>
</evidence>
<dbReference type="Gene3D" id="3.90.1680.10">
    <property type="entry name" value="SOS response associated peptidase-like"/>
    <property type="match status" value="1"/>
</dbReference>
<evidence type="ECO:0000313" key="9">
    <source>
        <dbReference type="EMBL" id="QDV34674.1"/>
    </source>
</evidence>
<dbReference type="GO" id="GO:0006508">
    <property type="term" value="P:proteolysis"/>
    <property type="evidence" value="ECO:0007669"/>
    <property type="project" value="UniProtKB-KW"/>
</dbReference>
<keyword evidence="4 8" id="KW-0378">Hydrolase</keyword>
<dbReference type="InterPro" id="IPR003738">
    <property type="entry name" value="SRAP"/>
</dbReference>
<protein>
    <recommendedName>
        <fullName evidence="8">Abasic site processing protein</fullName>
        <ecNumber evidence="8">3.4.-.-</ecNumber>
    </recommendedName>
</protein>
<dbReference type="GO" id="GO:0008233">
    <property type="term" value="F:peptidase activity"/>
    <property type="evidence" value="ECO:0007669"/>
    <property type="project" value="UniProtKB-KW"/>
</dbReference>
<evidence type="ECO:0000256" key="2">
    <source>
        <dbReference type="ARBA" id="ARBA00022670"/>
    </source>
</evidence>
<dbReference type="SUPFAM" id="SSF143081">
    <property type="entry name" value="BB1717-like"/>
    <property type="match status" value="1"/>
</dbReference>
<dbReference type="Pfam" id="PF02586">
    <property type="entry name" value="SRAP"/>
    <property type="match status" value="1"/>
</dbReference>
<keyword evidence="10" id="KW-1185">Reference proteome</keyword>
<sequence>MPASSLGVPPFAVNVHITLWKAAGKGRTPYYFHLRDDPPFAFAGLWECWSKGPEPIDSVAIITTEPNELVAPVHDRMPVILRPEEFGQWLDPQEQEADLLSLLAPLTAGWMDPYPVGKLIGSPKNDRPECIERAAT</sequence>
<evidence type="ECO:0000256" key="8">
    <source>
        <dbReference type="RuleBase" id="RU364100"/>
    </source>
</evidence>
<evidence type="ECO:0000256" key="4">
    <source>
        <dbReference type="ARBA" id="ARBA00022801"/>
    </source>
</evidence>
<name>A0A518H1F6_9BACT</name>
<dbReference type="GO" id="GO:0003697">
    <property type="term" value="F:single-stranded DNA binding"/>
    <property type="evidence" value="ECO:0007669"/>
    <property type="project" value="InterPro"/>
</dbReference>
<dbReference type="PANTHER" id="PTHR13604">
    <property type="entry name" value="DC12-RELATED"/>
    <property type="match status" value="1"/>
</dbReference>
<keyword evidence="6" id="KW-0238">DNA-binding</keyword>
<dbReference type="EC" id="3.4.-.-" evidence="8"/>
<evidence type="ECO:0000256" key="1">
    <source>
        <dbReference type="ARBA" id="ARBA00008136"/>
    </source>
</evidence>
<organism evidence="9 10">
    <name type="scientific">Tautonia plasticadhaerens</name>
    <dbReference type="NCBI Taxonomy" id="2527974"/>
    <lineage>
        <taxon>Bacteria</taxon>
        <taxon>Pseudomonadati</taxon>
        <taxon>Planctomycetota</taxon>
        <taxon>Planctomycetia</taxon>
        <taxon>Isosphaerales</taxon>
        <taxon>Isosphaeraceae</taxon>
        <taxon>Tautonia</taxon>
    </lineage>
</organism>
<keyword evidence="5" id="KW-0190">Covalent protein-DNA linkage</keyword>
<evidence type="ECO:0000256" key="3">
    <source>
        <dbReference type="ARBA" id="ARBA00022763"/>
    </source>
</evidence>
<comment type="similarity">
    <text evidence="1 8">Belongs to the SOS response-associated peptidase family.</text>
</comment>
<accession>A0A518H1F6</accession>